<organism evidence="2 3">
    <name type="scientific">Iphiclides podalirius</name>
    <name type="common">scarce swallowtail</name>
    <dbReference type="NCBI Taxonomy" id="110791"/>
    <lineage>
        <taxon>Eukaryota</taxon>
        <taxon>Metazoa</taxon>
        <taxon>Ecdysozoa</taxon>
        <taxon>Arthropoda</taxon>
        <taxon>Hexapoda</taxon>
        <taxon>Insecta</taxon>
        <taxon>Pterygota</taxon>
        <taxon>Neoptera</taxon>
        <taxon>Endopterygota</taxon>
        <taxon>Lepidoptera</taxon>
        <taxon>Glossata</taxon>
        <taxon>Ditrysia</taxon>
        <taxon>Papilionoidea</taxon>
        <taxon>Papilionidae</taxon>
        <taxon>Papilioninae</taxon>
        <taxon>Iphiclides</taxon>
    </lineage>
</organism>
<name>A0ABN8I325_9NEOP</name>
<proteinExistence type="predicted"/>
<evidence type="ECO:0000313" key="3">
    <source>
        <dbReference type="Proteomes" id="UP000837857"/>
    </source>
</evidence>
<keyword evidence="3" id="KW-1185">Reference proteome</keyword>
<sequence length="154" mass="16142">MANGAIIKRGKGLYLNRISGSRGAGPQGAASGHFAYEYVPPAKWVFLGMRPVTIRVPSTVPGEANKRVLNTEAGESAQKRVSQTPVSESDQSRTAQTDCVTIIRVSGEGPRVSPTRGGSRQVAPGRVSGRAGLGGRMARRLAPDCRPVDAEGGM</sequence>
<protein>
    <submittedName>
        <fullName evidence="2">Uncharacterized protein</fullName>
    </submittedName>
</protein>
<feature type="compositionally biased region" description="Basic and acidic residues" evidence="1">
    <location>
        <begin position="141"/>
        <end position="154"/>
    </location>
</feature>
<evidence type="ECO:0000256" key="1">
    <source>
        <dbReference type="SAM" id="MobiDB-lite"/>
    </source>
</evidence>
<gene>
    <name evidence="2" type="ORF">IPOD504_LOCUS3460</name>
</gene>
<dbReference type="Proteomes" id="UP000837857">
    <property type="component" value="Chromosome 14"/>
</dbReference>
<feature type="non-terminal residue" evidence="2">
    <location>
        <position position="1"/>
    </location>
</feature>
<feature type="region of interest" description="Disordered" evidence="1">
    <location>
        <begin position="59"/>
        <end position="154"/>
    </location>
</feature>
<evidence type="ECO:0000313" key="2">
    <source>
        <dbReference type="EMBL" id="CAH2041926.1"/>
    </source>
</evidence>
<feature type="compositionally biased region" description="Polar residues" evidence="1">
    <location>
        <begin position="79"/>
        <end position="99"/>
    </location>
</feature>
<accession>A0ABN8I325</accession>
<dbReference type="EMBL" id="OW152826">
    <property type="protein sequence ID" value="CAH2041926.1"/>
    <property type="molecule type" value="Genomic_DNA"/>
</dbReference>
<reference evidence="2" key="1">
    <citation type="submission" date="2022-03" db="EMBL/GenBank/DDBJ databases">
        <authorList>
            <person name="Martin H S."/>
        </authorList>
    </citation>
    <scope>NUCLEOTIDE SEQUENCE</scope>
</reference>